<keyword evidence="4" id="KW-1185">Reference proteome</keyword>
<protein>
    <submittedName>
        <fullName evidence="3">Uncharacterized protein</fullName>
    </submittedName>
</protein>
<evidence type="ECO:0000256" key="2">
    <source>
        <dbReference type="ARBA" id="ARBA00022840"/>
    </source>
</evidence>
<accession>A0ABU8Y037</accession>
<dbReference type="PANTHER" id="PTHR32309:SF31">
    <property type="entry name" value="CAPSULAR EXOPOLYSACCHARIDE FAMILY"/>
    <property type="match status" value="1"/>
</dbReference>
<dbReference type="InterPro" id="IPR050445">
    <property type="entry name" value="Bact_polysacc_biosynth/exp"/>
</dbReference>
<keyword evidence="1" id="KW-0547">Nucleotide-binding</keyword>
<dbReference type="InterPro" id="IPR027417">
    <property type="entry name" value="P-loop_NTPase"/>
</dbReference>
<dbReference type="EMBL" id="JBBLZC010000042">
    <property type="protein sequence ID" value="MEK0086040.1"/>
    <property type="molecule type" value="Genomic_DNA"/>
</dbReference>
<evidence type="ECO:0000313" key="4">
    <source>
        <dbReference type="Proteomes" id="UP001375743"/>
    </source>
</evidence>
<organism evidence="3 4">
    <name type="scientific">Benzoatithermus flavus</name>
    <dbReference type="NCBI Taxonomy" id="3108223"/>
    <lineage>
        <taxon>Bacteria</taxon>
        <taxon>Pseudomonadati</taxon>
        <taxon>Pseudomonadota</taxon>
        <taxon>Alphaproteobacteria</taxon>
        <taxon>Geminicoccales</taxon>
        <taxon>Geminicoccaceae</taxon>
        <taxon>Benzoatithermus</taxon>
    </lineage>
</organism>
<dbReference type="SUPFAM" id="SSF52540">
    <property type="entry name" value="P-loop containing nucleoside triphosphate hydrolases"/>
    <property type="match status" value="1"/>
</dbReference>
<dbReference type="RefSeq" id="WP_418161884.1">
    <property type="nucleotide sequence ID" value="NZ_JBBLZC010000042.1"/>
</dbReference>
<proteinExistence type="predicted"/>
<reference evidence="3 4" key="1">
    <citation type="submission" date="2024-01" db="EMBL/GenBank/DDBJ databases">
        <title>Multi-omics insights into the function and evolution of sodium benzoate biodegradation pathways in Benzoatithermus flavus gen. nov., sp. nov. from hot spring.</title>
        <authorList>
            <person name="Hu C.-J."/>
            <person name="Li W.-J."/>
        </authorList>
    </citation>
    <scope>NUCLEOTIDE SEQUENCE [LARGE SCALE GENOMIC DNA]</scope>
    <source>
        <strain evidence="3 4">SYSU G07066</strain>
    </source>
</reference>
<evidence type="ECO:0000313" key="3">
    <source>
        <dbReference type="EMBL" id="MEK0086040.1"/>
    </source>
</evidence>
<gene>
    <name evidence="3" type="ORF">U1T56_23025</name>
</gene>
<dbReference type="PANTHER" id="PTHR32309">
    <property type="entry name" value="TYROSINE-PROTEIN KINASE"/>
    <property type="match status" value="1"/>
</dbReference>
<dbReference type="Gene3D" id="3.40.50.300">
    <property type="entry name" value="P-loop containing nucleotide triphosphate hydrolases"/>
    <property type="match status" value="1"/>
</dbReference>
<dbReference type="Proteomes" id="UP001375743">
    <property type="component" value="Unassembled WGS sequence"/>
</dbReference>
<comment type="caution">
    <text evidence="3">The sequence shown here is derived from an EMBL/GenBank/DDBJ whole genome shotgun (WGS) entry which is preliminary data.</text>
</comment>
<evidence type="ECO:0000256" key="1">
    <source>
        <dbReference type="ARBA" id="ARBA00022741"/>
    </source>
</evidence>
<sequence>MSSGPVGIATAAEKIRRALEKGRPGGHTALPGGEVVLRIAYTRTAVREPPPGALRRQGVLAGEARHPVADAFRVLRARLLAELDARGGGMVAVTAAGPAEGKTFVATNLAVAIASLFTRTALLVDLDLRRPVVHRRFGLAPKQGLADCLLGRAALEDCLVNPGIERLVLLPQPEPLTGGASELLASPRMAALARELRGRYPDRVVILNTPPLLAGDDALTASALADGCLLVAREGRTSRASLLRAAELIGRERLLGSVLDDARWSGSPAYGY</sequence>
<name>A0ABU8Y037_9PROT</name>
<dbReference type="InterPro" id="IPR005702">
    <property type="entry name" value="Wzc-like_C"/>
</dbReference>
<keyword evidence="2" id="KW-0067">ATP-binding</keyword>
<dbReference type="CDD" id="cd05387">
    <property type="entry name" value="BY-kinase"/>
    <property type="match status" value="1"/>
</dbReference>